<dbReference type="EMBL" id="UGSB01000001">
    <property type="protein sequence ID" value="SUA54880.1"/>
    <property type="molecule type" value="Genomic_DNA"/>
</dbReference>
<keyword evidence="9" id="KW-1006">Bacterial flagellum protein export</keyword>
<comment type="similarity">
    <text evidence="3">Belongs to the FliH family.</text>
</comment>
<name>A0A378XFM7_9BURK</name>
<keyword evidence="12" id="KW-0282">Flagellum</keyword>
<accession>A0A378XFM7</accession>
<evidence type="ECO:0000256" key="7">
    <source>
        <dbReference type="ARBA" id="ARBA00022795"/>
    </source>
</evidence>
<evidence type="ECO:0000256" key="2">
    <source>
        <dbReference type="ARBA" id="ARBA00004496"/>
    </source>
</evidence>
<dbReference type="InterPro" id="IPR018035">
    <property type="entry name" value="Flagellar_FliH/T3SS_HrpE"/>
</dbReference>
<feature type="domain" description="Flagellar assembly protein FliH/Type III secretion system HrpE" evidence="10">
    <location>
        <begin position="120"/>
        <end position="242"/>
    </location>
</feature>
<dbReference type="GO" id="GO:0005829">
    <property type="term" value="C:cytosol"/>
    <property type="evidence" value="ECO:0007669"/>
    <property type="project" value="TreeGrafter"/>
</dbReference>
<reference evidence="11 14" key="2">
    <citation type="submission" date="2020-12" db="EMBL/GenBank/DDBJ databases">
        <title>FDA dAtabase for Regulatory Grade micrObial Sequences (FDA-ARGOS): Supporting development and validation of Infectious Disease Dx tests.</title>
        <authorList>
            <person name="Sproer C."/>
            <person name="Gronow S."/>
            <person name="Severitt S."/>
            <person name="Schroder I."/>
            <person name="Tallon L."/>
            <person name="Sadzewicz L."/>
            <person name="Zhao X."/>
            <person name="Boylan J."/>
            <person name="Ott S."/>
            <person name="Bowen H."/>
            <person name="Vavikolanu K."/>
            <person name="Mehta A."/>
            <person name="Aluvathingal J."/>
            <person name="Nadendla S."/>
            <person name="Lowell S."/>
            <person name="Myers T."/>
            <person name="Yan Y."/>
            <person name="Sichtig H."/>
        </authorList>
    </citation>
    <scope>NUCLEOTIDE SEQUENCE [LARGE SCALE GENOMIC DNA]</scope>
    <source>
        <strain evidence="11 14">FDAARGOS_872</strain>
    </source>
</reference>
<dbReference type="AlphaFoldDB" id="A0A378XFM7"/>
<dbReference type="GO" id="GO:0003774">
    <property type="term" value="F:cytoskeletal motor activity"/>
    <property type="evidence" value="ECO:0007669"/>
    <property type="project" value="InterPro"/>
</dbReference>
<keyword evidence="12" id="KW-0969">Cilium</keyword>
<dbReference type="OrthoDB" id="5296952at2"/>
<dbReference type="Proteomes" id="UP000254603">
    <property type="component" value="Unassembled WGS sequence"/>
</dbReference>
<evidence type="ECO:0000256" key="4">
    <source>
        <dbReference type="ARBA" id="ARBA00016507"/>
    </source>
</evidence>
<evidence type="ECO:0000313" key="12">
    <source>
        <dbReference type="EMBL" id="SUA54880.1"/>
    </source>
</evidence>
<gene>
    <name evidence="11" type="ORF">I6G29_07950</name>
    <name evidence="12" type="ORF">NCTC11997_01651</name>
</gene>
<evidence type="ECO:0000256" key="9">
    <source>
        <dbReference type="ARBA" id="ARBA00023225"/>
    </source>
</evidence>
<dbReference type="Pfam" id="PF02108">
    <property type="entry name" value="FliH"/>
    <property type="match status" value="1"/>
</dbReference>
<evidence type="ECO:0000256" key="1">
    <source>
        <dbReference type="ARBA" id="ARBA00003041"/>
    </source>
</evidence>
<keyword evidence="7" id="KW-1005">Bacterial flagellum biogenesis</keyword>
<dbReference type="RefSeq" id="WP_018573971.1">
    <property type="nucleotide sequence ID" value="NZ_CP065725.1"/>
</dbReference>
<comment type="subcellular location">
    <subcellularLocation>
        <location evidence="2">Cytoplasm</location>
    </subcellularLocation>
</comment>
<evidence type="ECO:0000259" key="10">
    <source>
        <dbReference type="Pfam" id="PF02108"/>
    </source>
</evidence>
<evidence type="ECO:0000256" key="3">
    <source>
        <dbReference type="ARBA" id="ARBA00006602"/>
    </source>
</evidence>
<keyword evidence="6" id="KW-0963">Cytoplasm</keyword>
<dbReference type="STRING" id="1122619.GCA_000373745_00791"/>
<proteinExistence type="inferred from homology"/>
<sequence>MTTSNDNGFTEGLLIDPVFRQHAEDRAIDDPAWQAWGMNRIFDLQELQKQQEAQPDPEQLRLQELAAERQKTLDQVREQGYKDGHAKGLAEGLQQGQQEGYKEGHQQGLDDASALTASYQARLLALGEEAAKQYAGLEQTMGQGLIELGLSIARHIIGQELKQHPEHIIPLVKQAISQPPGMREAMEVRLHPGDLALIEQSGQIPPSDHIRLIADNDMAQGGWIVRTAYGEINATLQNRWAQAVASLGITPASVPPPGKPPHD</sequence>
<organism evidence="12 13">
    <name type="scientific">Oligella ureolytica</name>
    <dbReference type="NCBI Taxonomy" id="90244"/>
    <lineage>
        <taxon>Bacteria</taxon>
        <taxon>Pseudomonadati</taxon>
        <taxon>Pseudomonadota</taxon>
        <taxon>Betaproteobacteria</taxon>
        <taxon>Burkholderiales</taxon>
        <taxon>Alcaligenaceae</taxon>
        <taxon>Oligella</taxon>
    </lineage>
</organism>
<evidence type="ECO:0000313" key="14">
    <source>
        <dbReference type="Proteomes" id="UP000594903"/>
    </source>
</evidence>
<evidence type="ECO:0000313" key="11">
    <source>
        <dbReference type="EMBL" id="QPT39126.1"/>
    </source>
</evidence>
<dbReference type="PANTHER" id="PTHR34982:SF1">
    <property type="entry name" value="FLAGELLAR ASSEMBLY PROTEIN FLIH"/>
    <property type="match status" value="1"/>
</dbReference>
<keyword evidence="12" id="KW-0966">Cell projection</keyword>
<keyword evidence="5" id="KW-0813">Transport</keyword>
<evidence type="ECO:0000256" key="5">
    <source>
        <dbReference type="ARBA" id="ARBA00022448"/>
    </source>
</evidence>
<dbReference type="GO" id="GO:0071973">
    <property type="term" value="P:bacterial-type flagellum-dependent cell motility"/>
    <property type="evidence" value="ECO:0007669"/>
    <property type="project" value="InterPro"/>
</dbReference>
<dbReference type="GO" id="GO:0015031">
    <property type="term" value="P:protein transport"/>
    <property type="evidence" value="ECO:0007669"/>
    <property type="project" value="UniProtKB-KW"/>
</dbReference>
<keyword evidence="14" id="KW-1185">Reference proteome</keyword>
<dbReference type="Proteomes" id="UP000594903">
    <property type="component" value="Chromosome"/>
</dbReference>
<keyword evidence="8" id="KW-0653">Protein transport</keyword>
<reference evidence="12 13" key="1">
    <citation type="submission" date="2018-06" db="EMBL/GenBank/DDBJ databases">
        <authorList>
            <consortium name="Pathogen Informatics"/>
            <person name="Doyle S."/>
        </authorList>
    </citation>
    <scope>NUCLEOTIDE SEQUENCE [LARGE SCALE GENOMIC DNA]</scope>
    <source>
        <strain evidence="12 13">NCTC11997</strain>
    </source>
</reference>
<evidence type="ECO:0000256" key="6">
    <source>
        <dbReference type="ARBA" id="ARBA00022490"/>
    </source>
</evidence>
<dbReference type="PRINTS" id="PR01003">
    <property type="entry name" value="FLGFLIH"/>
</dbReference>
<dbReference type="GO" id="GO:0009288">
    <property type="term" value="C:bacterial-type flagellum"/>
    <property type="evidence" value="ECO:0007669"/>
    <property type="project" value="InterPro"/>
</dbReference>
<dbReference type="PANTHER" id="PTHR34982">
    <property type="entry name" value="YOP PROTEINS TRANSLOCATION PROTEIN L"/>
    <property type="match status" value="1"/>
</dbReference>
<dbReference type="GO" id="GO:0044781">
    <property type="term" value="P:bacterial-type flagellum organization"/>
    <property type="evidence" value="ECO:0007669"/>
    <property type="project" value="UniProtKB-KW"/>
</dbReference>
<evidence type="ECO:0000313" key="13">
    <source>
        <dbReference type="Proteomes" id="UP000254603"/>
    </source>
</evidence>
<dbReference type="InterPro" id="IPR051472">
    <property type="entry name" value="T3SS_Stator/FliH"/>
</dbReference>
<comment type="function">
    <text evidence="1">Needed for flagellar regrowth and assembly.</text>
</comment>
<evidence type="ECO:0000256" key="8">
    <source>
        <dbReference type="ARBA" id="ARBA00022927"/>
    </source>
</evidence>
<dbReference type="InterPro" id="IPR000563">
    <property type="entry name" value="Flag_FliH"/>
</dbReference>
<protein>
    <recommendedName>
        <fullName evidence="4">Flagellar assembly protein FliH</fullName>
    </recommendedName>
</protein>
<dbReference type="EMBL" id="CP065725">
    <property type="protein sequence ID" value="QPT39126.1"/>
    <property type="molecule type" value="Genomic_DNA"/>
</dbReference>